<evidence type="ECO:0000313" key="13">
    <source>
        <dbReference type="EMBL" id="CAK7262933.1"/>
    </source>
</evidence>
<name>A0ABP0D5I7_9PEZI</name>
<evidence type="ECO:0000256" key="3">
    <source>
        <dbReference type="ARBA" id="ARBA00012741"/>
    </source>
</evidence>
<comment type="caution">
    <text evidence="13">The sequence shown here is derived from an EMBL/GenBank/DDBJ whole genome shotgun (WGS) entry which is preliminary data.</text>
</comment>
<comment type="catalytic activity">
    <reaction evidence="1">
        <text>Hydrolysis of terminal, non-reducing (1-&gt;4)-linked alpha-D-glucose residues with release of alpha-D-glucose.</text>
        <dbReference type="EC" id="3.2.1.20"/>
    </reaction>
</comment>
<reference evidence="13 14" key="1">
    <citation type="submission" date="2024-01" db="EMBL/GenBank/DDBJ databases">
        <authorList>
            <person name="Allen C."/>
            <person name="Tagirdzhanova G."/>
        </authorList>
    </citation>
    <scope>NUCLEOTIDE SEQUENCE [LARGE SCALE GENOMIC DNA]</scope>
    <source>
        <strain evidence="13 14">CBS 119000</strain>
    </source>
</reference>
<dbReference type="InterPro" id="IPR011013">
    <property type="entry name" value="Gal_mutarotase_sf_dom"/>
</dbReference>
<evidence type="ECO:0000256" key="8">
    <source>
        <dbReference type="RuleBase" id="RU361185"/>
    </source>
</evidence>
<proteinExistence type="inferred from homology"/>
<keyword evidence="14" id="KW-1185">Reference proteome</keyword>
<dbReference type="InterPro" id="IPR017853">
    <property type="entry name" value="GH"/>
</dbReference>
<organism evidence="13 14">
    <name type="scientific">Sporothrix epigloea</name>
    <dbReference type="NCBI Taxonomy" id="1892477"/>
    <lineage>
        <taxon>Eukaryota</taxon>
        <taxon>Fungi</taxon>
        <taxon>Dikarya</taxon>
        <taxon>Ascomycota</taxon>
        <taxon>Pezizomycotina</taxon>
        <taxon>Sordariomycetes</taxon>
        <taxon>Sordariomycetidae</taxon>
        <taxon>Ophiostomatales</taxon>
        <taxon>Ophiostomataceae</taxon>
        <taxon>Sporothrix</taxon>
    </lineage>
</organism>
<dbReference type="InterPro" id="IPR013780">
    <property type="entry name" value="Glyco_hydro_b"/>
</dbReference>
<dbReference type="CDD" id="cd06602">
    <property type="entry name" value="GH31_MGAM_SI_GAA"/>
    <property type="match status" value="1"/>
</dbReference>
<evidence type="ECO:0000256" key="10">
    <source>
        <dbReference type="SAM" id="SignalP"/>
    </source>
</evidence>
<evidence type="ECO:0000256" key="2">
    <source>
        <dbReference type="ARBA" id="ARBA00007806"/>
    </source>
</evidence>
<dbReference type="SUPFAM" id="SSF51445">
    <property type="entry name" value="(Trans)glycosidases"/>
    <property type="match status" value="1"/>
</dbReference>
<dbReference type="PANTHER" id="PTHR22762:SF133">
    <property type="entry name" value="P-TYPE DOMAIN-CONTAINING PROTEIN"/>
    <property type="match status" value="1"/>
</dbReference>
<dbReference type="Pfam" id="PF21365">
    <property type="entry name" value="Glyco_hydro_31_3rd"/>
    <property type="match status" value="1"/>
</dbReference>
<comment type="similarity">
    <text evidence="2 8">Belongs to the glycosyl hydrolase 31 family.</text>
</comment>
<keyword evidence="7 8" id="KW-0326">Glycosidase</keyword>
<evidence type="ECO:0000256" key="5">
    <source>
        <dbReference type="ARBA" id="ARBA00022801"/>
    </source>
</evidence>
<dbReference type="EC" id="3.2.1.20" evidence="3"/>
<dbReference type="InterPro" id="IPR030458">
    <property type="entry name" value="Glyco_hydro_31_AS"/>
</dbReference>
<feature type="region of interest" description="Disordered" evidence="9">
    <location>
        <begin position="159"/>
        <end position="194"/>
    </location>
</feature>
<feature type="domain" description="Glycoside hydrolase family 31 TIM barrel" evidence="11">
    <location>
        <begin position="382"/>
        <end position="812"/>
    </location>
</feature>
<accession>A0ABP0D5I7</accession>
<feature type="domain" description="Glycosyl hydrolase family 31 C-terminal" evidence="12">
    <location>
        <begin position="820"/>
        <end position="923"/>
    </location>
</feature>
<evidence type="ECO:0000256" key="7">
    <source>
        <dbReference type="ARBA" id="ARBA00023295"/>
    </source>
</evidence>
<evidence type="ECO:0000256" key="1">
    <source>
        <dbReference type="ARBA" id="ARBA00001657"/>
    </source>
</evidence>
<keyword evidence="5 8" id="KW-0378">Hydrolase</keyword>
<feature type="signal peptide" evidence="10">
    <location>
        <begin position="1"/>
        <end position="17"/>
    </location>
</feature>
<dbReference type="EMBL" id="CAWUON010000002">
    <property type="protein sequence ID" value="CAK7262933.1"/>
    <property type="molecule type" value="Genomic_DNA"/>
</dbReference>
<dbReference type="PANTHER" id="PTHR22762">
    <property type="entry name" value="ALPHA-GLUCOSIDASE"/>
    <property type="match status" value="1"/>
</dbReference>
<protein>
    <recommendedName>
        <fullName evidence="3">alpha-glucosidase</fullName>
        <ecNumber evidence="3">3.2.1.20</ecNumber>
    </recommendedName>
</protein>
<feature type="chain" id="PRO_5046261498" description="alpha-glucosidase" evidence="10">
    <location>
        <begin position="18"/>
        <end position="1059"/>
    </location>
</feature>
<evidence type="ECO:0000256" key="9">
    <source>
        <dbReference type="SAM" id="MobiDB-lite"/>
    </source>
</evidence>
<dbReference type="InterPro" id="IPR048395">
    <property type="entry name" value="Glyco_hydro_31_C"/>
</dbReference>
<evidence type="ECO:0000259" key="12">
    <source>
        <dbReference type="Pfam" id="PF21365"/>
    </source>
</evidence>
<evidence type="ECO:0000256" key="6">
    <source>
        <dbReference type="ARBA" id="ARBA00023180"/>
    </source>
</evidence>
<evidence type="ECO:0000313" key="14">
    <source>
        <dbReference type="Proteomes" id="UP001642502"/>
    </source>
</evidence>
<dbReference type="Pfam" id="PF01055">
    <property type="entry name" value="Glyco_hydro_31_2nd"/>
    <property type="match status" value="1"/>
</dbReference>
<dbReference type="PROSITE" id="PS00707">
    <property type="entry name" value="GLYCOSYL_HYDROL_F31_2"/>
    <property type="match status" value="1"/>
</dbReference>
<dbReference type="CDD" id="cd14752">
    <property type="entry name" value="GH31_N"/>
    <property type="match status" value="1"/>
</dbReference>
<evidence type="ECO:0000256" key="4">
    <source>
        <dbReference type="ARBA" id="ARBA00022729"/>
    </source>
</evidence>
<dbReference type="SUPFAM" id="SSF74650">
    <property type="entry name" value="Galactose mutarotase-like"/>
    <property type="match status" value="1"/>
</dbReference>
<dbReference type="Gene3D" id="2.60.40.1760">
    <property type="entry name" value="glycosyl hydrolase (family 31)"/>
    <property type="match status" value="1"/>
</dbReference>
<feature type="compositionally biased region" description="Polar residues" evidence="9">
    <location>
        <begin position="172"/>
        <end position="194"/>
    </location>
</feature>
<keyword evidence="4 10" id="KW-0732">Signal</keyword>
<dbReference type="SUPFAM" id="SSF51011">
    <property type="entry name" value="Glycosyl hydrolase domain"/>
    <property type="match status" value="1"/>
</dbReference>
<keyword evidence="6" id="KW-0325">Glycoprotein</keyword>
<evidence type="ECO:0000259" key="11">
    <source>
        <dbReference type="Pfam" id="PF01055"/>
    </source>
</evidence>
<dbReference type="Proteomes" id="UP001642502">
    <property type="component" value="Unassembled WGS sequence"/>
</dbReference>
<sequence>MAARLTLLAAFLQGAAGLYAPLPRAADASGTTSSKSTVTSSADSSTYTVPNYATLGENVLPWINDPEAVDPQAVCPGYVASVVRGHGGSGPSDGKAFTAYLSLAGKACNVYGNDIEHLVLTVEQQTDDRTHVQITPRYIGPHNASWFDLPEALVPKPSGPYVRSSREPGVPNTYSTAKGSSHSPSTQPTGHGGTLTQAGLTFTWSNSPTFGFTLTRTSTGDVLFSTNGTKLIFEDQFIEFVSPLPENYNLYGLGEVIHGFRLGNNLTRTIYAADAGDPIDGNIYGSHPFYLDTRYFDRVTGKYVANATASAAARSGHTSAAAEYESYTHGVFLRNAHAQEILLRPSNITWRTLGGNIDLYFYAGPSAVDVMQSYQQTTVGLPAMQQYFAFGYHQSRWGYRNWTMLQDVVDNFKAANIPLETIWTDIDYMNRYRDFDNDPVHFGYEEGAQFLSRLHANGQHYVPIVDSAIYSPNPDVPSDAYSVYDRGVAADAFMLNPDGSLYVGAVWPGYTVFPDWIGAVLNGTGAFDWWLSEMTAWHKNVSFDGIWIDMSEVSSFCVGSCGSKLLKRNPAHPPFALPGDVNNLITEYPENFNVTNSTEATSASLVASKQAAPTSNSSTSTSTVYLRTTATPGSRNINYPPYVINNVQGDLAVHALSPNATHHGGVLEYDTHNLFGHQIINATYNALQSIFPSKRPFIIARSTFAGSGKWAGHWGGDNTSLWAYMVFSISQALSFSVFGVPMFGVDTCGFNGNTDMELCARWMQLSAFFPFYRNHNVITAASQEPYIWETVAEATRNAMAIRYSLLPYMYTLFAEAHDSGSTVMRALAWEFPNEPWLANADHQFMLGPALMVTPCLEQGATTVNGVFPGGSSASAHAGRPGTLWYDWYSQTAVDSTWLVPGNNVTIDAPLGHIPLYVRGGYVLPMQKPGMTTAESRTNPWNVLVALDATGSAAGELYLDDGESVKPNATTWVQFEALPGKLMARPSGNYTFSANGNVPALANVTVMGVTVPPKTVAWKGKELASSQWTFGDKTKLLQVTGLEDLTSSGAWDGQWYLTWR</sequence>
<dbReference type="InterPro" id="IPR030459">
    <property type="entry name" value="Glyco_hydro_31_CS"/>
</dbReference>
<dbReference type="Gene3D" id="3.20.20.80">
    <property type="entry name" value="Glycosidases"/>
    <property type="match status" value="2"/>
</dbReference>
<dbReference type="PROSITE" id="PS00129">
    <property type="entry name" value="GLYCOSYL_HYDROL_F31_1"/>
    <property type="match status" value="1"/>
</dbReference>
<dbReference type="Gene3D" id="2.60.40.1180">
    <property type="entry name" value="Golgi alpha-mannosidase II"/>
    <property type="match status" value="2"/>
</dbReference>
<dbReference type="InterPro" id="IPR000322">
    <property type="entry name" value="Glyco_hydro_31_TIM"/>
</dbReference>
<gene>
    <name evidence="13" type="ORF">SEPCBS119000_000227</name>
</gene>